<reference evidence="2" key="1">
    <citation type="journal article" date="2014" name="Front. Microbiol.">
        <title>High frequency of phylogenetically diverse reductive dehalogenase-homologous genes in deep subseafloor sedimentary metagenomes.</title>
        <authorList>
            <person name="Kawai M."/>
            <person name="Futagami T."/>
            <person name="Toyoda A."/>
            <person name="Takaki Y."/>
            <person name="Nishi S."/>
            <person name="Hori S."/>
            <person name="Arai W."/>
            <person name="Tsubouchi T."/>
            <person name="Morono Y."/>
            <person name="Uchiyama I."/>
            <person name="Ito T."/>
            <person name="Fujiyama A."/>
            <person name="Inagaki F."/>
            <person name="Takami H."/>
        </authorList>
    </citation>
    <scope>NUCLEOTIDE SEQUENCE</scope>
    <source>
        <strain evidence="2">Expedition CK06-06</strain>
    </source>
</reference>
<evidence type="ECO:0000313" key="2">
    <source>
        <dbReference type="EMBL" id="GAG03018.1"/>
    </source>
</evidence>
<feature type="region of interest" description="Disordered" evidence="1">
    <location>
        <begin position="1"/>
        <end position="20"/>
    </location>
</feature>
<gene>
    <name evidence="2" type="ORF">S01H1_43887</name>
</gene>
<protein>
    <submittedName>
        <fullName evidence="2">Uncharacterized protein</fullName>
    </submittedName>
</protein>
<proteinExistence type="predicted"/>
<evidence type="ECO:0000256" key="1">
    <source>
        <dbReference type="SAM" id="MobiDB-lite"/>
    </source>
</evidence>
<organism evidence="2">
    <name type="scientific">marine sediment metagenome</name>
    <dbReference type="NCBI Taxonomy" id="412755"/>
    <lineage>
        <taxon>unclassified sequences</taxon>
        <taxon>metagenomes</taxon>
        <taxon>ecological metagenomes</taxon>
    </lineage>
</organism>
<dbReference type="AlphaFoldDB" id="X0URW0"/>
<feature type="non-terminal residue" evidence="2">
    <location>
        <position position="45"/>
    </location>
</feature>
<sequence length="45" mass="5101">MPAENGAEHAEPTDTRHERIDPYIETFRPAQCLPQLGKVRANQVL</sequence>
<accession>X0URW0</accession>
<comment type="caution">
    <text evidence="2">The sequence shown here is derived from an EMBL/GenBank/DDBJ whole genome shotgun (WGS) entry which is preliminary data.</text>
</comment>
<dbReference type="EMBL" id="BARS01027970">
    <property type="protein sequence ID" value="GAG03018.1"/>
    <property type="molecule type" value="Genomic_DNA"/>
</dbReference>
<name>X0URW0_9ZZZZ</name>